<dbReference type="HOGENOM" id="CLU_666225_0_0_1"/>
<dbReference type="KEGG" id="tsp:Tsp_11403"/>
<sequence>MINTSRRSATPHSFNWREQVSNTGVKFAFRLFTSQYLKSLIDENRELRALGTLEKFRMDICARFVFSIEYGVCAFFTFETYSTALNQARRLLARALALKQRRISSSSSARHNCQHASGRIDATQALYGQQEERVVGLVDFLSDPSPMRSIIANSVVGRRICAILAVAEQDPISKASIKNSTLFPFYTVFSRVNRPDGRGCQFIGVINPAPVWAANCWPTSVNNNDKKQIISFLSKTLFRLNMSITAKIETTLAGGAQLIPWANGADDQIFAKSSTKLGTDNSARRSAVLQRKSKRKNRPLVIVCTKAKPILHATHLIFFITFTLHLAIPSTIELTNKQTNKLNTRTMDISRQLIGTGKSSDFRPAFMPSGNCTNVEHEAYAESIAGRVISLCENSSSSNLENKFQEGSFYDDS</sequence>
<dbReference type="OMA" id="MDICARF"/>
<dbReference type="OrthoDB" id="5919397at2759"/>
<evidence type="ECO:0000313" key="2">
    <source>
        <dbReference type="Proteomes" id="UP000054776"/>
    </source>
</evidence>
<dbReference type="RefSeq" id="XP_003372663.1">
    <property type="nucleotide sequence ID" value="XM_003372615.1"/>
</dbReference>
<proteinExistence type="predicted"/>
<reference evidence="1 2" key="1">
    <citation type="submission" date="2015-01" db="EMBL/GenBank/DDBJ databases">
        <title>Evolution of Trichinella species and genotypes.</title>
        <authorList>
            <person name="Korhonen P.K."/>
            <person name="Edoardo P."/>
            <person name="Giuseppe L.R."/>
            <person name="Gasser R.B."/>
        </authorList>
    </citation>
    <scope>NUCLEOTIDE SEQUENCE [LARGE SCALE GENOMIC DNA]</scope>
    <source>
        <strain evidence="1">ISS3</strain>
    </source>
</reference>
<name>E5SUZ1_TRISP</name>
<dbReference type="AlphaFoldDB" id="E5SUZ1"/>
<accession>E5SUZ1</accession>
<dbReference type="InParanoid" id="E5SUZ1"/>
<comment type="caution">
    <text evidence="1">The sequence shown here is derived from an EMBL/GenBank/DDBJ whole genome shotgun (WGS) entry which is preliminary data.</text>
</comment>
<keyword evidence="2" id="KW-1185">Reference proteome</keyword>
<protein>
    <submittedName>
        <fullName evidence="1">Uncharacterized protein</fullName>
    </submittedName>
</protein>
<gene>
    <name evidence="1" type="ORF">T01_1709</name>
</gene>
<evidence type="ECO:0000313" key="1">
    <source>
        <dbReference type="EMBL" id="KRY38264.1"/>
    </source>
</evidence>
<dbReference type="Proteomes" id="UP000054776">
    <property type="component" value="Unassembled WGS sequence"/>
</dbReference>
<dbReference type="EMBL" id="JYDH01000027">
    <property type="protein sequence ID" value="KRY38264.1"/>
    <property type="molecule type" value="Genomic_DNA"/>
</dbReference>
<organism evidence="1 2">
    <name type="scientific">Trichinella spiralis</name>
    <name type="common">Trichina worm</name>
    <dbReference type="NCBI Taxonomy" id="6334"/>
    <lineage>
        <taxon>Eukaryota</taxon>
        <taxon>Metazoa</taxon>
        <taxon>Ecdysozoa</taxon>
        <taxon>Nematoda</taxon>
        <taxon>Enoplea</taxon>
        <taxon>Dorylaimia</taxon>
        <taxon>Trichinellida</taxon>
        <taxon>Trichinellidae</taxon>
        <taxon>Trichinella</taxon>
    </lineage>
</organism>